<dbReference type="Gene3D" id="6.20.240.60">
    <property type="match status" value="1"/>
</dbReference>
<accession>A0A810Q3I3</accession>
<dbReference type="Pfam" id="PF07486">
    <property type="entry name" value="Hydrolase_2"/>
    <property type="match status" value="1"/>
</dbReference>
<keyword evidence="5" id="KW-1185">Reference proteome</keyword>
<proteinExistence type="predicted"/>
<evidence type="ECO:0000313" key="4">
    <source>
        <dbReference type="EMBL" id="BCK82888.1"/>
    </source>
</evidence>
<feature type="domain" description="Copper amine oxidase-like N-terminal" evidence="3">
    <location>
        <begin position="38"/>
        <end position="125"/>
    </location>
</feature>
<evidence type="ECO:0000259" key="2">
    <source>
        <dbReference type="Pfam" id="PF07486"/>
    </source>
</evidence>
<dbReference type="RefSeq" id="WP_228300424.1">
    <property type="nucleotide sequence ID" value="NZ_AP023420.1"/>
</dbReference>
<dbReference type="SUPFAM" id="SSF55383">
    <property type="entry name" value="Copper amine oxidase, domain N"/>
    <property type="match status" value="1"/>
</dbReference>
<dbReference type="KEGG" id="pfaa:MM59RIKEN_02070"/>
<dbReference type="InterPro" id="IPR012854">
    <property type="entry name" value="Cu_amine_oxidase-like_N"/>
</dbReference>
<dbReference type="InterPro" id="IPR036582">
    <property type="entry name" value="Mao_N_sf"/>
</dbReference>
<keyword evidence="1" id="KW-0732">Signal</keyword>
<feature type="signal peptide" evidence="1">
    <location>
        <begin position="1"/>
        <end position="21"/>
    </location>
</feature>
<gene>
    <name evidence="4" type="ORF">MM59RIKEN_02070</name>
</gene>
<protein>
    <recommendedName>
        <fullName evidence="6">Cell wall hydrolase</fullName>
    </recommendedName>
</protein>
<evidence type="ECO:0008006" key="6">
    <source>
        <dbReference type="Google" id="ProtNLM"/>
    </source>
</evidence>
<evidence type="ECO:0000256" key="1">
    <source>
        <dbReference type="SAM" id="SignalP"/>
    </source>
</evidence>
<reference evidence="4" key="1">
    <citation type="submission" date="2020-09" db="EMBL/GenBank/DDBJ databases">
        <title>New species isolated from human feces.</title>
        <authorList>
            <person name="Kitahara M."/>
            <person name="Shigeno Y."/>
            <person name="Shime M."/>
            <person name="Matsumoto Y."/>
            <person name="Nakamura S."/>
            <person name="Motooka D."/>
            <person name="Fukuoka S."/>
            <person name="Nishikawa H."/>
            <person name="Benno Y."/>
        </authorList>
    </citation>
    <scope>NUCLEOTIDE SEQUENCE</scope>
    <source>
        <strain evidence="4">MM59</strain>
    </source>
</reference>
<organism evidence="4 5">
    <name type="scientific">Pusillibacter faecalis</name>
    <dbReference type="NCBI Taxonomy" id="2714358"/>
    <lineage>
        <taxon>Bacteria</taxon>
        <taxon>Bacillati</taxon>
        <taxon>Bacillota</taxon>
        <taxon>Clostridia</taxon>
        <taxon>Eubacteriales</taxon>
        <taxon>Oscillospiraceae</taxon>
        <taxon>Pusillibacter</taxon>
    </lineage>
</organism>
<dbReference type="Proteomes" id="UP000679848">
    <property type="component" value="Chromosome"/>
</dbReference>
<dbReference type="Gene3D" id="1.10.10.2520">
    <property type="entry name" value="Cell wall hydrolase SleB, domain 1"/>
    <property type="match status" value="1"/>
</dbReference>
<dbReference type="Pfam" id="PF07833">
    <property type="entry name" value="Cu_amine_oxidN1"/>
    <property type="match status" value="1"/>
</dbReference>
<dbReference type="Gene3D" id="3.30.457.10">
    <property type="entry name" value="Copper amine oxidase-like, N-terminal domain"/>
    <property type="match status" value="1"/>
</dbReference>
<dbReference type="EMBL" id="AP023420">
    <property type="protein sequence ID" value="BCK82888.1"/>
    <property type="molecule type" value="Genomic_DNA"/>
</dbReference>
<dbReference type="InterPro" id="IPR042047">
    <property type="entry name" value="SleB_dom1"/>
</dbReference>
<evidence type="ECO:0000313" key="5">
    <source>
        <dbReference type="Proteomes" id="UP000679848"/>
    </source>
</evidence>
<dbReference type="AlphaFoldDB" id="A0A810Q3I3"/>
<evidence type="ECO:0000259" key="3">
    <source>
        <dbReference type="Pfam" id="PF07833"/>
    </source>
</evidence>
<dbReference type="GO" id="GO:0016787">
    <property type="term" value="F:hydrolase activity"/>
    <property type="evidence" value="ECO:0007669"/>
    <property type="project" value="InterPro"/>
</dbReference>
<feature type="domain" description="Cell wall hydrolase SleB" evidence="2">
    <location>
        <begin position="157"/>
        <end position="259"/>
    </location>
</feature>
<name>A0A810Q3I3_9FIRM</name>
<sequence length="260" mass="28214">MKRAFLCGLLAAAALAVPANAARTVPVHVDGGRLPGTSYLESGVTYVPLRYLLDALGGWTVDWDSTQKAAVASSGSTRLTATPSKDTIQINQKTLRGNVTLSNGRTYVPLRLVAEALGNEVEWDPYLQGASVTSAHADYDAEDLYWLSRIIHAESRGESLEGQIAVGNVVLNRVKSKEFPNTVSGVIFDRRHAVQFEPVANGTLYQTPNTQSVEAAKRALDGESVVGNALYFYAPALSQGTWINANRVYHMTIGCHRFYL</sequence>
<dbReference type="InterPro" id="IPR011105">
    <property type="entry name" value="Cell_wall_hydrolase_SleB"/>
</dbReference>
<feature type="chain" id="PRO_5032652468" description="Cell wall hydrolase" evidence="1">
    <location>
        <begin position="22"/>
        <end position="260"/>
    </location>
</feature>